<dbReference type="SUPFAM" id="SSF54427">
    <property type="entry name" value="NTF2-like"/>
    <property type="match status" value="1"/>
</dbReference>
<evidence type="ECO:0000313" key="3">
    <source>
        <dbReference type="Proteomes" id="UP000028488"/>
    </source>
</evidence>
<keyword evidence="2" id="KW-0378">Hydrolase</keyword>
<dbReference type="AlphaFoldDB" id="A0A076EFY4"/>
<dbReference type="InterPro" id="IPR013100">
    <property type="entry name" value="LEH"/>
</dbReference>
<name>A0A076EFY4_RHOOP</name>
<dbReference type="Proteomes" id="UP000028488">
    <property type="component" value="Chromosome"/>
</dbReference>
<dbReference type="InterPro" id="IPR032710">
    <property type="entry name" value="NTF2-like_dom_sf"/>
</dbReference>
<dbReference type="GO" id="GO:0016787">
    <property type="term" value="F:hydrolase activity"/>
    <property type="evidence" value="ECO:0007669"/>
    <property type="project" value="UniProtKB-KW"/>
</dbReference>
<sequence>MSTNSHAPTGTARTDTADVQVVRAFLDALVAGDPDAAQQYLHQDIVWHNVSLPKIRGFGAVMRILRGMSRPGVGFDVRLHHIAGDGTAVLTERTDVLIYKRLRSEFWVCGTFEMKDGKIAVWRDYFSSRDFLWGTLKGIVRAF</sequence>
<reference evidence="2 3" key="1">
    <citation type="submission" date="2014-07" db="EMBL/GenBank/DDBJ databases">
        <title>Genome Sequence of Rhodococcus opacus Strain R7, a Biodegrader of Mono- and Polycyclic Aromatic Hydrocarbons.</title>
        <authorList>
            <person name="Di Gennaro P."/>
            <person name="Zampolli J."/>
            <person name="Presti I."/>
            <person name="Cappelletti M."/>
            <person name="D'Ursi P."/>
            <person name="Orro A."/>
            <person name="Mezzelani A."/>
            <person name="Milanesi L."/>
        </authorList>
    </citation>
    <scope>NUCLEOTIDE SEQUENCE [LARGE SCALE GENOMIC DNA]</scope>
    <source>
        <strain evidence="2 3">R7</strain>
    </source>
</reference>
<dbReference type="Pfam" id="PF07858">
    <property type="entry name" value="LEH"/>
    <property type="match status" value="1"/>
</dbReference>
<proteinExistence type="predicted"/>
<dbReference type="RefSeq" id="WP_128639258.1">
    <property type="nucleotide sequence ID" value="NZ_CP008947.1"/>
</dbReference>
<evidence type="ECO:0000259" key="1">
    <source>
        <dbReference type="Pfam" id="PF07858"/>
    </source>
</evidence>
<gene>
    <name evidence="2" type="ORF">EP51_11435</name>
</gene>
<dbReference type="EMBL" id="CP008947">
    <property type="protein sequence ID" value="AII05190.1"/>
    <property type="molecule type" value="Genomic_DNA"/>
</dbReference>
<dbReference type="Gene3D" id="3.10.450.50">
    <property type="match status" value="1"/>
</dbReference>
<feature type="domain" description="Limonene-1,2-epoxide hydrolase" evidence="1">
    <location>
        <begin position="17"/>
        <end position="135"/>
    </location>
</feature>
<organism evidence="2 3">
    <name type="scientific">Rhodococcus opacus</name>
    <name type="common">Nocardia opaca</name>
    <dbReference type="NCBI Taxonomy" id="37919"/>
    <lineage>
        <taxon>Bacteria</taxon>
        <taxon>Bacillati</taxon>
        <taxon>Actinomycetota</taxon>
        <taxon>Actinomycetes</taxon>
        <taxon>Mycobacteriales</taxon>
        <taxon>Nocardiaceae</taxon>
        <taxon>Rhodococcus</taxon>
    </lineage>
</organism>
<accession>A0A076EFY4</accession>
<dbReference type="eggNOG" id="COG4308">
    <property type="taxonomic scope" value="Bacteria"/>
</dbReference>
<evidence type="ECO:0000313" key="2">
    <source>
        <dbReference type="EMBL" id="AII05190.1"/>
    </source>
</evidence>
<protein>
    <submittedName>
        <fullName evidence="2">Epoxide hydrolase</fullName>
    </submittedName>
</protein>